<comment type="catalytic activity">
    <reaction evidence="13">
        <text>an alpha-D-Glc-(1-&gt;3)-alpha-D-Glc-(1-&gt;3)-alpha-D-Man-(1-&gt;2)-alpha-D-Man-(1-&gt;2)-alpha-D-Man-(1-&gt;3)-[alpha-D-Man-(1-&gt;2)-alpha-D-Man-(1-&gt;3)-[alpha-D-Man-(1-&gt;2)-alpha-D-Man-(1-&gt;6)]-alpha-D-Man-(1-&gt;6)]-beta-D-Man-(1-&gt;4)-beta-D-GlcNAc-(1-&gt;4)-alpha-D-GlcNAc-diphospho-di-trans,poly-cis-dolichol + a di-trans,poly-cis-dolichyl beta-D-glucosyl phosphate = a alpha-D-Glc-(1-&gt;2)-alpha-D-Glc-(1-&gt;3)-alpha-D-Glc-(1-&gt;3)-alpha-D-Man-(1-&gt;2)-alpha-D-Man-(1-&gt;2)-alpha-D-Man-(1-&gt;3)-[alpha-D-Man-(1-&gt;2)-alpha-D-Man-(1-&gt;3)-[alpha-D-Man-(1-&gt;2)-alpha-D-Man-(1-&gt;6)]-alpha-D-Man-(1-&gt;6)]-beta-D-Man-(1-&gt;4)-beta-D-GlcNAc-(1-&gt;4)-alpha-D-GlcNAc-diphospho-di-trans,poly-cis-dolichol + a di-trans,poly-cis-dolichyl phosphate + H(+)</text>
        <dbReference type="Rhea" id="RHEA:29543"/>
        <dbReference type="Rhea" id="RHEA-COMP:19498"/>
        <dbReference type="Rhea" id="RHEA-COMP:19502"/>
        <dbReference type="Rhea" id="RHEA-COMP:19512"/>
        <dbReference type="Rhea" id="RHEA-COMP:19522"/>
        <dbReference type="ChEBI" id="CHEBI:15378"/>
        <dbReference type="ChEBI" id="CHEBI:57525"/>
        <dbReference type="ChEBI" id="CHEBI:57683"/>
        <dbReference type="ChEBI" id="CHEBI:132522"/>
        <dbReference type="ChEBI" id="CHEBI:132523"/>
        <dbReference type="EC" id="2.4.1.256"/>
    </reaction>
    <physiologicalReaction direction="left-to-right" evidence="13">
        <dbReference type="Rhea" id="RHEA:29544"/>
    </physiologicalReaction>
</comment>
<dbReference type="GO" id="GO:0106073">
    <property type="term" value="F:dolichyl pyrophosphate Glc2Man9GlcNAc2 alpha-1,2-glucosyltransferase activity"/>
    <property type="evidence" value="ECO:0007669"/>
    <property type="project" value="UniProtKB-UniRule"/>
</dbReference>
<evidence type="ECO:0000256" key="7">
    <source>
        <dbReference type="ARBA" id="ARBA00022679"/>
    </source>
</evidence>
<keyword evidence="10 14" id="KW-1133">Transmembrane helix</keyword>
<feature type="transmembrane region" description="Helical" evidence="14">
    <location>
        <begin position="338"/>
        <end position="362"/>
    </location>
</feature>
<dbReference type="EMBL" id="VDMD01000004">
    <property type="protein sequence ID" value="TRM65674.1"/>
    <property type="molecule type" value="Genomic_DNA"/>
</dbReference>
<protein>
    <recommendedName>
        <fullName evidence="5 14">Dol-P-Glc:Glc(2)Man(9)GlcNAc(2)-PP-Dol alpha-1,2-glucosyltransferase</fullName>
        <ecNumber evidence="4 14">2.4.1.256</ecNumber>
    </recommendedName>
</protein>
<evidence type="ECO:0000256" key="12">
    <source>
        <dbReference type="ARBA" id="ARBA00044727"/>
    </source>
</evidence>
<organism evidence="15 16">
    <name type="scientific">Schizophyllum amplum</name>
    <dbReference type="NCBI Taxonomy" id="97359"/>
    <lineage>
        <taxon>Eukaryota</taxon>
        <taxon>Fungi</taxon>
        <taxon>Dikarya</taxon>
        <taxon>Basidiomycota</taxon>
        <taxon>Agaricomycotina</taxon>
        <taxon>Agaricomycetes</taxon>
        <taxon>Agaricomycetidae</taxon>
        <taxon>Agaricales</taxon>
        <taxon>Schizophyllaceae</taxon>
        <taxon>Schizophyllum</taxon>
    </lineage>
</organism>
<dbReference type="OrthoDB" id="4769at2759"/>
<evidence type="ECO:0000313" key="15">
    <source>
        <dbReference type="EMBL" id="TRM65674.1"/>
    </source>
</evidence>
<feature type="transmembrane region" description="Helical" evidence="14">
    <location>
        <begin position="374"/>
        <end position="395"/>
    </location>
</feature>
<comment type="pathway">
    <text evidence="2">Protein modification; protein glycosylation.</text>
</comment>
<feature type="transmembrane region" description="Helical" evidence="14">
    <location>
        <begin position="298"/>
        <end position="318"/>
    </location>
</feature>
<feature type="transmembrane region" description="Helical" evidence="14">
    <location>
        <begin position="152"/>
        <end position="178"/>
    </location>
</feature>
<feature type="transmembrane region" description="Helical" evidence="14">
    <location>
        <begin position="221"/>
        <end position="241"/>
    </location>
</feature>
<evidence type="ECO:0000256" key="13">
    <source>
        <dbReference type="ARBA" id="ARBA00048064"/>
    </source>
</evidence>
<comment type="function">
    <text evidence="12">Dol-P-Glc:Glc(2)Man(9)GlcNAc(2)-PP-Dol alpha-1,2-glucosyltransferase that operates in the biosynthetic pathway of dolichol-linked oligosaccharides, the glycan precursors employed in protein asparagine (N)-glycosylation. The assembly of dolichol-linked oligosaccharides begins on the cytosolic side of the endoplasmic reticulum membrane and finishes in its lumen. The sequential addition of sugars to dolichol pyrophosphate produces dolichol-linked oligosaccharides containing fourteen sugars, including two GlcNAcs, nine mannoses and three glucoses. Once assembled, the oligosaccharide is transferred from the lipid to nascent proteins by oligosaccharyltransferases. In the lumen of the endoplasmic reticulum, adds the third and last glucose residue from dolichyl phosphate glucose (Dol-P-Glc) onto the lipid-linked oligosaccharide intermediate Glc(2)Man(9)GlcNAc(2)-PP-Dol to produce Glc(3)Man(9)GlcNAc(2)-PP-Dol.</text>
</comment>
<dbReference type="GO" id="GO:0006488">
    <property type="term" value="P:dolichol-linked oligosaccharide biosynthetic process"/>
    <property type="evidence" value="ECO:0007669"/>
    <property type="project" value="UniProtKB-UniRule"/>
</dbReference>
<keyword evidence="9" id="KW-0256">Endoplasmic reticulum</keyword>
<reference evidence="15 16" key="1">
    <citation type="journal article" date="2019" name="New Phytol.">
        <title>Comparative genomics reveals unique wood-decay strategies and fruiting body development in the Schizophyllaceae.</title>
        <authorList>
            <person name="Almasi E."/>
            <person name="Sahu N."/>
            <person name="Krizsan K."/>
            <person name="Balint B."/>
            <person name="Kovacs G.M."/>
            <person name="Kiss B."/>
            <person name="Cseklye J."/>
            <person name="Drula E."/>
            <person name="Henrissat B."/>
            <person name="Nagy I."/>
            <person name="Chovatia M."/>
            <person name="Adam C."/>
            <person name="LaButti K."/>
            <person name="Lipzen A."/>
            <person name="Riley R."/>
            <person name="Grigoriev I.V."/>
            <person name="Nagy L.G."/>
        </authorList>
    </citation>
    <scope>NUCLEOTIDE SEQUENCE [LARGE SCALE GENOMIC DNA]</scope>
    <source>
        <strain evidence="15 16">NL-1724</strain>
    </source>
</reference>
<dbReference type="PANTHER" id="PTHR12989">
    <property type="entry name" value="ALPHA-1,2-GLUCOSYLTRANSFERASE ALG10"/>
    <property type="match status" value="1"/>
</dbReference>
<evidence type="ECO:0000313" key="16">
    <source>
        <dbReference type="Proteomes" id="UP000320762"/>
    </source>
</evidence>
<keyword evidence="11 14" id="KW-0472">Membrane</keyword>
<dbReference type="InterPro" id="IPR016900">
    <property type="entry name" value="Alg10"/>
</dbReference>
<comment type="similarity">
    <text evidence="3 14">Belongs to the ALG10 glucosyltransferase family.</text>
</comment>
<evidence type="ECO:0000256" key="11">
    <source>
        <dbReference type="ARBA" id="ARBA00023136"/>
    </source>
</evidence>
<dbReference type="EC" id="2.4.1.256" evidence="4 14"/>
<evidence type="ECO:0000256" key="6">
    <source>
        <dbReference type="ARBA" id="ARBA00022676"/>
    </source>
</evidence>
<evidence type="ECO:0000256" key="4">
    <source>
        <dbReference type="ARBA" id="ARBA00011967"/>
    </source>
</evidence>
<keyword evidence="7" id="KW-0808">Transferase</keyword>
<comment type="subcellular location">
    <subcellularLocation>
        <location evidence="1">Endoplasmic reticulum membrane</location>
        <topology evidence="1">Multi-pass membrane protein</topology>
    </subcellularLocation>
</comment>
<dbReference type="PIRSF" id="PIRSF028810">
    <property type="entry name" value="Alpha1_2_glucosyltferase_Alg10"/>
    <property type="match status" value="1"/>
</dbReference>
<feature type="transmembrane region" description="Helical" evidence="14">
    <location>
        <begin position="464"/>
        <end position="481"/>
    </location>
</feature>
<feature type="transmembrane region" description="Helical" evidence="14">
    <location>
        <begin position="79"/>
        <end position="98"/>
    </location>
</feature>
<dbReference type="STRING" id="97359.A0A550CLP0"/>
<feature type="transmembrane region" description="Helical" evidence="14">
    <location>
        <begin position="261"/>
        <end position="278"/>
    </location>
</feature>
<gene>
    <name evidence="15" type="ORF">BD626DRAFT_485516</name>
</gene>
<comment type="caution">
    <text evidence="14">Lacks conserved residue(s) required for the propagation of feature annotation.</text>
</comment>
<dbReference type="AlphaFoldDB" id="A0A550CLP0"/>
<proteinExistence type="inferred from homology"/>
<evidence type="ECO:0000256" key="2">
    <source>
        <dbReference type="ARBA" id="ARBA00004922"/>
    </source>
</evidence>
<evidence type="ECO:0000256" key="10">
    <source>
        <dbReference type="ARBA" id="ARBA00022989"/>
    </source>
</evidence>
<evidence type="ECO:0000256" key="9">
    <source>
        <dbReference type="ARBA" id="ARBA00022824"/>
    </source>
</evidence>
<comment type="caution">
    <text evidence="15">The sequence shown here is derived from an EMBL/GenBank/DDBJ whole genome shotgun (WGS) entry which is preliminary data.</text>
</comment>
<evidence type="ECO:0000256" key="3">
    <source>
        <dbReference type="ARBA" id="ARBA00010600"/>
    </source>
</evidence>
<dbReference type="PANTHER" id="PTHR12989:SF10">
    <property type="entry name" value="DOL-P-GLC:GLC(2)MAN(9)GLCNAC(2)-PP-DOL ALPHA-1,2-GLUCOSYLTRANSFERASE-RELATED"/>
    <property type="match status" value="1"/>
</dbReference>
<evidence type="ECO:0000256" key="8">
    <source>
        <dbReference type="ARBA" id="ARBA00022692"/>
    </source>
</evidence>
<dbReference type="Pfam" id="PF04922">
    <property type="entry name" value="DIE2_ALG10"/>
    <property type="match status" value="1"/>
</dbReference>
<sequence>MSALYAAFCAACVSILKEVNQHVTEPYMDEPFHVPQAQAYCAGDFGYWDPKITTPLGLYIVSVILKRFFIVKCSLPHSAYPPSLLLLLPLILTRLVAFHKRQHPPGWLNPTPEAVILAMHPLVFFYGFLYYTDVPSLFMVVTTIVLAQEERHWLAALTGALSCTFRQTNIIWVMYAYAASQLTYLRYRRTGVRLYDPPVGEATMTSLPQAVLSLLSLLPDFVPAFLPYAFVLAGFGAFLVWNGGIVLGDKSNHTPALHVPQLYYLLAAATVFSWPVLLRVRDLPRKVWHRMFGSVARILCTTTLCAIICVTINLYTIHHPFLLADNRHYTFYLWRRVILVHPVVKYLLAPAYLAMGWAWWVAVGDSEVIGGTEVSLLQTILIPLAAAPTLLPAPLLEPRYFVVPLVLARALLVGLGEGVAPGQGGGRKRVVVVGVGGEGGAAGGDKCPRDWLRLSPTASLVLEFSWYALINAATLYVFVYLPRGEIRFMW</sequence>
<keyword evidence="8 14" id="KW-0812">Transmembrane</keyword>
<evidence type="ECO:0000256" key="5">
    <source>
        <dbReference type="ARBA" id="ARBA00018512"/>
    </source>
</evidence>
<evidence type="ECO:0000256" key="14">
    <source>
        <dbReference type="PIRNR" id="PIRNR028810"/>
    </source>
</evidence>
<accession>A0A550CLP0</accession>
<dbReference type="GO" id="GO:0005789">
    <property type="term" value="C:endoplasmic reticulum membrane"/>
    <property type="evidence" value="ECO:0007669"/>
    <property type="project" value="UniProtKB-SubCell"/>
</dbReference>
<name>A0A550CLP0_9AGAR</name>
<keyword evidence="16" id="KW-1185">Reference proteome</keyword>
<keyword evidence="6 14" id="KW-0328">Glycosyltransferase</keyword>
<dbReference type="Proteomes" id="UP000320762">
    <property type="component" value="Unassembled WGS sequence"/>
</dbReference>
<evidence type="ECO:0000256" key="1">
    <source>
        <dbReference type="ARBA" id="ARBA00004477"/>
    </source>
</evidence>